<dbReference type="OrthoDB" id="336321at2759"/>
<name>A0A0M8N0F3_ESCWE</name>
<protein>
    <submittedName>
        <fullName evidence="2">Uncharacterized protein</fullName>
    </submittedName>
</protein>
<dbReference type="EMBL" id="LGSR01000006">
    <property type="protein sequence ID" value="KOS22558.1"/>
    <property type="molecule type" value="Genomic_DNA"/>
</dbReference>
<reference evidence="2 3" key="1">
    <citation type="submission" date="2015-07" db="EMBL/GenBank/DDBJ databases">
        <title>The genome of the fungus Escovopsis weberi, a specialized disease agent of ant agriculture.</title>
        <authorList>
            <person name="de Man T.J."/>
            <person name="Stajich J.E."/>
            <person name="Kubicek C.P."/>
            <person name="Chenthamara K."/>
            <person name="Atanasova L."/>
            <person name="Druzhinina I.S."/>
            <person name="Birnbaum S."/>
            <person name="Barribeau S.M."/>
            <person name="Teiling C."/>
            <person name="Suen G."/>
            <person name="Currie C."/>
            <person name="Gerardo N.M."/>
        </authorList>
    </citation>
    <scope>NUCLEOTIDE SEQUENCE [LARGE SCALE GENOMIC DNA]</scope>
</reference>
<dbReference type="Proteomes" id="UP000053831">
    <property type="component" value="Unassembled WGS sequence"/>
</dbReference>
<gene>
    <name evidence="2" type="ORF">ESCO_002378</name>
</gene>
<comment type="caution">
    <text evidence="2">The sequence shown here is derived from an EMBL/GenBank/DDBJ whole genome shotgun (WGS) entry which is preliminary data.</text>
</comment>
<proteinExistence type="predicted"/>
<feature type="region of interest" description="Disordered" evidence="1">
    <location>
        <begin position="275"/>
        <end position="334"/>
    </location>
</feature>
<organism evidence="2 3">
    <name type="scientific">Escovopsis weberi</name>
    <dbReference type="NCBI Taxonomy" id="150374"/>
    <lineage>
        <taxon>Eukaryota</taxon>
        <taxon>Fungi</taxon>
        <taxon>Dikarya</taxon>
        <taxon>Ascomycota</taxon>
        <taxon>Pezizomycotina</taxon>
        <taxon>Sordariomycetes</taxon>
        <taxon>Hypocreomycetidae</taxon>
        <taxon>Hypocreales</taxon>
        <taxon>Hypocreaceae</taxon>
        <taxon>Escovopsis</taxon>
    </lineage>
</organism>
<accession>A0A0M8N0F3</accession>
<dbReference type="STRING" id="150374.A0A0M8N0F3"/>
<sequence length="424" mass="44522">MSPRPGGREAVPKPVSAAALAALEARRRDANRELGACRTGCPGLDDYVLLGGGLERGSVVGISAEEEDGFGVVLGLQVLVGSLLEGRAASALVITPRPAGVVLRALRDGITAALCAAGAAKEALARERAQCLDRVMLSCVFDVDGLCEVLDELERQAAPGDGGCSAEAQAGGAGDRAHGSTTQRSTASVEIGDSQDKDDEEGEGEARAAASSPRDGARGGPQLPDIVVITHFSAILTSLYTQRERSAAHDTLQRLAFRLRRLSRTLPSQPLVLLLNSTDSTNPDRHHGRRAGAPQPTSPEHGDGAGLPSPRRAVDPTLRSVFAPPAPLSDRRTNKPSFGMLFVQLLDLHLLCTRVPTAMPGAAPRHVNVIEVLLDEMGLWEGKRGGRMSREQRWAAFDVQGGRIVDMAGRATGNQGNGGTQSMS</sequence>
<evidence type="ECO:0000256" key="1">
    <source>
        <dbReference type="SAM" id="MobiDB-lite"/>
    </source>
</evidence>
<feature type="region of interest" description="Disordered" evidence="1">
    <location>
        <begin position="158"/>
        <end position="222"/>
    </location>
</feature>
<dbReference type="AlphaFoldDB" id="A0A0M8N0F3"/>
<evidence type="ECO:0000313" key="3">
    <source>
        <dbReference type="Proteomes" id="UP000053831"/>
    </source>
</evidence>
<dbReference type="InterPro" id="IPR027417">
    <property type="entry name" value="P-loop_NTPase"/>
</dbReference>
<dbReference type="Gene3D" id="3.40.50.300">
    <property type="entry name" value="P-loop containing nucleotide triphosphate hydrolases"/>
    <property type="match status" value="1"/>
</dbReference>
<keyword evidence="3" id="KW-1185">Reference proteome</keyword>
<feature type="compositionally biased region" description="Polar residues" evidence="1">
    <location>
        <begin position="179"/>
        <end position="188"/>
    </location>
</feature>
<evidence type="ECO:0000313" key="2">
    <source>
        <dbReference type="EMBL" id="KOS22558.1"/>
    </source>
</evidence>